<evidence type="ECO:0000256" key="1">
    <source>
        <dbReference type="SAM" id="MobiDB-lite"/>
    </source>
</evidence>
<feature type="region of interest" description="Disordered" evidence="1">
    <location>
        <begin position="148"/>
        <end position="168"/>
    </location>
</feature>
<reference evidence="2 3" key="1">
    <citation type="journal article" date="2015" name="Parasit. Vectors">
        <title>Draft genome of the scabies mite.</title>
        <authorList>
            <person name="Rider S.D.Jr."/>
            <person name="Morgan M.S."/>
            <person name="Arlian L.G."/>
        </authorList>
    </citation>
    <scope>NUCLEOTIDE SEQUENCE [LARGE SCALE GENOMIC DNA]</scope>
    <source>
        <strain evidence="2">Arlian Lab</strain>
    </source>
</reference>
<dbReference type="VEuPathDB" id="VectorBase:SSCA002952"/>
<feature type="region of interest" description="Disordered" evidence="1">
    <location>
        <begin position="252"/>
        <end position="299"/>
    </location>
</feature>
<protein>
    <submittedName>
        <fullName evidence="2">DFP2-like protein 10</fullName>
    </submittedName>
</protein>
<evidence type="ECO:0000313" key="3">
    <source>
        <dbReference type="Proteomes" id="UP000616769"/>
    </source>
</evidence>
<feature type="region of interest" description="Disordered" evidence="1">
    <location>
        <begin position="213"/>
        <end position="238"/>
    </location>
</feature>
<evidence type="ECO:0000313" key="2">
    <source>
        <dbReference type="EMBL" id="KPM03946.1"/>
    </source>
</evidence>
<sequence>MFDVNYNGIPNDNNHYDNPIVNEMNAMRSYEISSRDLSTEFNTNANLNTLSERYGGDNFDNYHHHQQQQPEQFITYRSEMNFKPKPNPYRLLNAPTTAAVRSRYYFETRPDYEADDDQFRPEPQIIEITGYDQPIEIHFKSATSRINVKQTHESLPSDSRTEYEHREEEPKRLVSNIRKPIIQEVHEIISPYRKVLQEIRPVMEEIHTIVSQTEPIRSNHSHSKLKKESNQKNYHRISSQKIFRKLNEIVKKSQQNRSQNRRNEDHRPYRDGYGGITSNESNESSNFRSYPISIANNIR</sequence>
<accession>A0A131ZYS2</accession>
<dbReference type="AlphaFoldDB" id="A0A131ZYS2"/>
<feature type="compositionally biased region" description="Basic and acidic residues" evidence="1">
    <location>
        <begin position="159"/>
        <end position="168"/>
    </location>
</feature>
<name>A0A131ZYS2_SARSC</name>
<feature type="compositionally biased region" description="Polar residues" evidence="1">
    <location>
        <begin position="148"/>
        <end position="158"/>
    </location>
</feature>
<feature type="compositionally biased region" description="Basic and acidic residues" evidence="1">
    <location>
        <begin position="261"/>
        <end position="270"/>
    </location>
</feature>
<comment type="caution">
    <text evidence="2">The sequence shown here is derived from an EMBL/GenBank/DDBJ whole genome shotgun (WGS) entry which is preliminary data.</text>
</comment>
<gene>
    <name evidence="2" type="ORF">QR98_0023850</name>
</gene>
<organism evidence="2 3">
    <name type="scientific">Sarcoptes scabiei</name>
    <name type="common">Itch mite</name>
    <name type="synonym">Acarus scabiei</name>
    <dbReference type="NCBI Taxonomy" id="52283"/>
    <lineage>
        <taxon>Eukaryota</taxon>
        <taxon>Metazoa</taxon>
        <taxon>Ecdysozoa</taxon>
        <taxon>Arthropoda</taxon>
        <taxon>Chelicerata</taxon>
        <taxon>Arachnida</taxon>
        <taxon>Acari</taxon>
        <taxon>Acariformes</taxon>
        <taxon>Sarcoptiformes</taxon>
        <taxon>Astigmata</taxon>
        <taxon>Psoroptidia</taxon>
        <taxon>Sarcoptoidea</taxon>
        <taxon>Sarcoptidae</taxon>
        <taxon>Sarcoptinae</taxon>
        <taxon>Sarcoptes</taxon>
    </lineage>
</organism>
<dbReference type="Proteomes" id="UP000616769">
    <property type="component" value="Unassembled WGS sequence"/>
</dbReference>
<proteinExistence type="predicted"/>
<dbReference type="EMBL" id="JXLN01006712">
    <property type="protein sequence ID" value="KPM03946.1"/>
    <property type="molecule type" value="Genomic_DNA"/>
</dbReference>